<comment type="caution">
    <text evidence="1">The sequence shown here is derived from an EMBL/GenBank/DDBJ whole genome shotgun (WGS) entry which is preliminary data.</text>
</comment>
<reference evidence="1 2" key="1">
    <citation type="submission" date="2020-04" db="EMBL/GenBank/DDBJ databases">
        <title>Metagenomic profiling of ammonia- and methane-oxidizing microorganisms in a Dutch drinking water treatment plant.</title>
        <authorList>
            <person name="Poghosyan L."/>
            <person name="Leucker S."/>
        </authorList>
    </citation>
    <scope>NUCLEOTIDE SEQUENCE [LARGE SCALE GENOMIC DNA]</scope>
    <source>
        <strain evidence="1">S-RSF-IL-03</strain>
    </source>
</reference>
<proteinExistence type="predicted"/>
<protein>
    <submittedName>
        <fullName evidence="1">Uncharacterized protein</fullName>
    </submittedName>
</protein>
<dbReference type="Proteomes" id="UP000580839">
    <property type="component" value="Unassembled WGS sequence"/>
</dbReference>
<dbReference type="EMBL" id="JABFRW010000151">
    <property type="protein sequence ID" value="NOT34868.1"/>
    <property type="molecule type" value="Genomic_DNA"/>
</dbReference>
<evidence type="ECO:0000313" key="1">
    <source>
        <dbReference type="EMBL" id="NOT34868.1"/>
    </source>
</evidence>
<organism evidence="1 2">
    <name type="scientific">Eiseniibacteriota bacterium</name>
    <dbReference type="NCBI Taxonomy" id="2212470"/>
    <lineage>
        <taxon>Bacteria</taxon>
        <taxon>Candidatus Eiseniibacteriota</taxon>
    </lineage>
</organism>
<accession>A0A849SGJ6</accession>
<gene>
    <name evidence="1" type="ORF">HOP12_11955</name>
</gene>
<sequence length="109" mass="12357">MWPDSTAWVASAGADFYFGSHSFASLDVIRDPRADGLWVVPMRVRLASERNDWLQLTISPASRRSFGASLDGAWGMLRLGLERNSRYDFTSRDNLIFTLGLERELSRSE</sequence>
<evidence type="ECO:0000313" key="2">
    <source>
        <dbReference type="Proteomes" id="UP000580839"/>
    </source>
</evidence>
<name>A0A849SGJ6_UNCEI</name>
<dbReference type="AlphaFoldDB" id="A0A849SGJ6"/>